<keyword evidence="6" id="KW-0963">Cytoplasm</keyword>
<comment type="similarity">
    <text evidence="6">Belongs to the protoporphyrinogen/coproporphyrinogen oxidase family. Coproporphyrinogen III oxidase subfamily.</text>
</comment>
<organism evidence="7 8">
    <name type="scientific">Bradymonas sediminis</name>
    <dbReference type="NCBI Taxonomy" id="1548548"/>
    <lineage>
        <taxon>Bacteria</taxon>
        <taxon>Deltaproteobacteria</taxon>
        <taxon>Bradymonadales</taxon>
        <taxon>Bradymonadaceae</taxon>
        <taxon>Bradymonas</taxon>
    </lineage>
</organism>
<dbReference type="InterPro" id="IPR036188">
    <property type="entry name" value="FAD/NAD-bd_sf"/>
</dbReference>
<dbReference type="Gene3D" id="1.10.3110.10">
    <property type="entry name" value="protoporphyrinogen ix oxidase, domain 3"/>
    <property type="match status" value="1"/>
</dbReference>
<evidence type="ECO:0000256" key="2">
    <source>
        <dbReference type="ARBA" id="ARBA00022630"/>
    </source>
</evidence>
<dbReference type="RefSeq" id="WP_111334323.1">
    <property type="nucleotide sequence ID" value="NZ_CP030032.1"/>
</dbReference>
<comment type="subcellular location">
    <subcellularLocation>
        <location evidence="6">Cytoplasm</location>
    </subcellularLocation>
</comment>
<evidence type="ECO:0000256" key="5">
    <source>
        <dbReference type="ARBA" id="ARBA00023133"/>
    </source>
</evidence>
<comment type="cofactor">
    <cofactor evidence="1 6">
        <name>FAD</name>
        <dbReference type="ChEBI" id="CHEBI:57692"/>
    </cofactor>
</comment>
<evidence type="ECO:0000313" key="8">
    <source>
        <dbReference type="Proteomes" id="UP000249799"/>
    </source>
</evidence>
<dbReference type="InterPro" id="IPR050464">
    <property type="entry name" value="Zeta_carotene_desat/Oxidored"/>
</dbReference>
<name>A0A2Z4FLJ6_9DELT</name>
<evidence type="ECO:0000256" key="6">
    <source>
        <dbReference type="RuleBase" id="RU364052"/>
    </source>
</evidence>
<comment type="function">
    <text evidence="6">Involved in coproporphyrin-dependent heme b biosynthesis. Catalyzes the oxidation of coproporphyrinogen III to coproporphyrin III.</text>
</comment>
<keyword evidence="8" id="KW-1185">Reference proteome</keyword>
<dbReference type="KEGG" id="bsed:DN745_09560"/>
<dbReference type="PANTHER" id="PTHR42923">
    <property type="entry name" value="PROTOPORPHYRINOGEN OXIDASE"/>
    <property type="match status" value="1"/>
</dbReference>
<dbReference type="Gene3D" id="3.50.50.60">
    <property type="entry name" value="FAD/NAD(P)-binding domain"/>
    <property type="match status" value="1"/>
</dbReference>
<comment type="pathway">
    <text evidence="6">Porphyrin-containing compound metabolism; protoheme biosynthesis.</text>
</comment>
<dbReference type="GO" id="GO:0006783">
    <property type="term" value="P:heme biosynthetic process"/>
    <property type="evidence" value="ECO:0007669"/>
    <property type="project" value="UniProtKB-UniRule"/>
</dbReference>
<dbReference type="InterPro" id="IPR002937">
    <property type="entry name" value="Amino_oxidase"/>
</dbReference>
<keyword evidence="5 6" id="KW-0350">Heme biosynthesis</keyword>
<dbReference type="Pfam" id="PF01593">
    <property type="entry name" value="Amino_oxidase"/>
    <property type="match status" value="1"/>
</dbReference>
<dbReference type="AlphaFoldDB" id="A0A2Z4FLJ6"/>
<keyword evidence="4 6" id="KW-0560">Oxidoreductase</keyword>
<dbReference type="GO" id="GO:0004729">
    <property type="term" value="F:oxygen-dependent protoporphyrinogen oxidase activity"/>
    <property type="evidence" value="ECO:0007669"/>
    <property type="project" value="UniProtKB-UniRule"/>
</dbReference>
<evidence type="ECO:0000256" key="1">
    <source>
        <dbReference type="ARBA" id="ARBA00001974"/>
    </source>
</evidence>
<dbReference type="EMBL" id="CP030032">
    <property type="protein sequence ID" value="AWV89568.1"/>
    <property type="molecule type" value="Genomic_DNA"/>
</dbReference>
<reference evidence="7 8" key="1">
    <citation type="submission" date="2018-06" db="EMBL/GenBank/DDBJ databases">
        <title>Lujinxingia sediminis gen. nov. sp. nov., a new facultative anaerobic member of the class Deltaproteobacteria, and proposal of Lujinxingaceae fam. nov.</title>
        <authorList>
            <person name="Guo L.-Y."/>
            <person name="Li C.-M."/>
            <person name="Wang S."/>
            <person name="Du Z.-J."/>
        </authorList>
    </citation>
    <scope>NUCLEOTIDE SEQUENCE [LARGE SCALE GENOMIC DNA]</scope>
    <source>
        <strain evidence="7 8">FA350</strain>
    </source>
</reference>
<dbReference type="OrthoDB" id="20837at2"/>
<dbReference type="Proteomes" id="UP000249799">
    <property type="component" value="Chromosome"/>
</dbReference>
<dbReference type="PANTHER" id="PTHR42923:SF3">
    <property type="entry name" value="PROTOPORPHYRINOGEN OXIDASE"/>
    <property type="match status" value="1"/>
</dbReference>
<protein>
    <recommendedName>
        <fullName evidence="6">Coproporphyrinogen III oxidase</fullName>
        <ecNumber evidence="6">1.3.3.15</ecNumber>
    </recommendedName>
</protein>
<gene>
    <name evidence="7" type="primary">hemG</name>
    <name evidence="7" type="ORF">DN745_09560</name>
</gene>
<dbReference type="Gene3D" id="3.90.660.20">
    <property type="entry name" value="Protoporphyrinogen oxidase, mitochondrial, domain 2"/>
    <property type="match status" value="1"/>
</dbReference>
<evidence type="ECO:0000256" key="3">
    <source>
        <dbReference type="ARBA" id="ARBA00022827"/>
    </source>
</evidence>
<keyword evidence="3 6" id="KW-0274">FAD</keyword>
<dbReference type="NCBIfam" id="TIGR00562">
    <property type="entry name" value="proto_IX_ox"/>
    <property type="match status" value="1"/>
</dbReference>
<comment type="catalytic activity">
    <reaction evidence="6">
        <text>coproporphyrinogen III + 3 O2 = coproporphyrin III + 3 H2O2</text>
        <dbReference type="Rhea" id="RHEA:43436"/>
        <dbReference type="ChEBI" id="CHEBI:15379"/>
        <dbReference type="ChEBI" id="CHEBI:16240"/>
        <dbReference type="ChEBI" id="CHEBI:57309"/>
        <dbReference type="ChEBI" id="CHEBI:131725"/>
        <dbReference type="EC" id="1.3.3.15"/>
    </reaction>
</comment>
<evidence type="ECO:0000313" key="7">
    <source>
        <dbReference type="EMBL" id="AWV89568.1"/>
    </source>
</evidence>
<dbReference type="InterPro" id="IPR004572">
    <property type="entry name" value="Protoporphyrinogen_oxidase"/>
</dbReference>
<dbReference type="SUPFAM" id="SSF54373">
    <property type="entry name" value="FAD-linked reductases, C-terminal domain"/>
    <property type="match status" value="1"/>
</dbReference>
<accession>A0A2Z4FLJ6</accession>
<keyword evidence="2 6" id="KW-0285">Flavoprotein</keyword>
<sequence>MAKEVNRGSIAVLGGGITGLTAAYRLQKAGFEVVLFEAGPALGGQISSARRDGFLLEGGPHTLLERGRLADLIAELGLQGRVVEANPAAKKRFVVRDHLPHALPTSLGAFLNSPILSPLAKLRLLAEPFVAKGPGERDNSESLADFITRRLGPEVLEFAVDPMVAGTFAGDSTKLSARHAFPKLFELEQTHGSLVGAGLARVANRLRCLLKPGQSRDEATPKKATRLINFDAGSQVLIDRLSGEIGKAPRLNCKVRTLEKKENGRWLIRFEEKDADAKIKDRQKTVDAVFCALPANALADISVRLHNADPAAPFEPLRGIEYAAVSVVSLGFRREDIEHPLDGFGMLVPRQEQRHILGTLFMSTLFAGRAPDGEVLLTTFVGGARNPEYAHLPSDEIYARTLADLDDLLGVRGEPTLREHRFWGEAIPQYNVGYDAFETTLNTIEATHAGLFVGGSFRDGIAVPDRIGAGYDIAERIETYLDKATQAPS</sequence>
<proteinExistence type="inferred from homology"/>
<dbReference type="SUPFAM" id="SSF51905">
    <property type="entry name" value="FAD/NAD(P)-binding domain"/>
    <property type="match status" value="1"/>
</dbReference>
<evidence type="ECO:0000256" key="4">
    <source>
        <dbReference type="ARBA" id="ARBA00023002"/>
    </source>
</evidence>
<dbReference type="GO" id="GO:0005737">
    <property type="term" value="C:cytoplasm"/>
    <property type="evidence" value="ECO:0007669"/>
    <property type="project" value="UniProtKB-SubCell"/>
</dbReference>
<dbReference type="EC" id="1.3.3.15" evidence="6"/>